<proteinExistence type="predicted"/>
<comment type="caution">
    <text evidence="1">The sequence shown here is derived from an EMBL/GenBank/DDBJ whole genome shotgun (WGS) entry which is preliminary data.</text>
</comment>
<accession>A0A429XDT4</accession>
<dbReference type="RefSeq" id="WP_120115788.1">
    <property type="nucleotide sequence ID" value="NZ_BORI01000004.1"/>
</dbReference>
<reference evidence="1 2" key="1">
    <citation type="submission" date="2018-12" db="EMBL/GenBank/DDBJ databases">
        <authorList>
            <person name="Sun L."/>
            <person name="Chen Z."/>
        </authorList>
    </citation>
    <scope>NUCLEOTIDE SEQUENCE [LARGE SCALE GENOMIC DNA]</scope>
    <source>
        <strain evidence="1 2">LMG 29736</strain>
    </source>
</reference>
<dbReference type="Proteomes" id="UP000287296">
    <property type="component" value="Unassembled WGS sequence"/>
</dbReference>
<evidence type="ECO:0000313" key="1">
    <source>
        <dbReference type="EMBL" id="RST61617.1"/>
    </source>
</evidence>
<dbReference type="OrthoDB" id="2444319at2"/>
<protein>
    <recommendedName>
        <fullName evidence="3">DUF3238 domain-containing protein</fullName>
    </recommendedName>
</protein>
<evidence type="ECO:0000313" key="2">
    <source>
        <dbReference type="Proteomes" id="UP000287296"/>
    </source>
</evidence>
<dbReference type="EMBL" id="QYTW02000001">
    <property type="protein sequence ID" value="RST61617.1"/>
    <property type="molecule type" value="Genomic_DNA"/>
</dbReference>
<gene>
    <name evidence="1" type="ORF">D5F11_001705</name>
</gene>
<name>A0A429XDT4_SIMTE</name>
<organism evidence="1 2">
    <name type="scientific">Siminovitchia terrae</name>
    <name type="common">Bacillus terrae</name>
    <dbReference type="NCBI Taxonomy" id="1914933"/>
    <lineage>
        <taxon>Bacteria</taxon>
        <taxon>Bacillati</taxon>
        <taxon>Bacillota</taxon>
        <taxon>Bacilli</taxon>
        <taxon>Bacillales</taxon>
        <taxon>Bacillaceae</taxon>
        <taxon>Siminovitchia</taxon>
    </lineage>
</organism>
<dbReference type="AlphaFoldDB" id="A0A429XDT4"/>
<sequence>MVRRYLIPFISFIGTTLVMIGKKFQTKIAYPKSFPIKAVEQATNEIIFYFKGGKGPFRIYREGRLIYEGADEAFRDSELAAETTYLYTIEIGTRRGSPERLKVQTSTAAESKELENVLKNCIQTTIISRSLVAMEWEPIEGAEEYLIYRNGKRIGKVEEPIFVDRWVRSQVEYTYRVYAERPLALDQDVDHGSRVTKKEAKEQNVAMEKFQMTKVLDSLEEILNAEDRPLEKKEWKFLYKTFVSKNWIKNLDHTSPYRYFKGEGRSFDPSSEAYRSMSEIVVTADGSEIKLNKDIGKTKGYGMLRKLKGEVVPSDDGIFLEEVEIEKEKASFVLRHSVEDPLVELPAVDYQVWAEFFQSGYYDITGIHEQAPNHEVYLKHGIQRSWTTLHQSKDEGRELAAPMHWRMSNFK</sequence>
<evidence type="ECO:0008006" key="3">
    <source>
        <dbReference type="Google" id="ProtNLM"/>
    </source>
</evidence>